<evidence type="ECO:0000256" key="1">
    <source>
        <dbReference type="SAM" id="MobiDB-lite"/>
    </source>
</evidence>
<reference evidence="8" key="3">
    <citation type="journal article" date="2019" name="Virology">
        <title>Single nucleotide polymorphism (SNP) frequencies and distribution reveal complex genetic composition of seven novel natural isolates of Cydia pomonella granulovirus.</title>
        <authorList>
            <person name="Fan J."/>
            <person name="Wennmann J.T."/>
            <person name="Wang D."/>
            <person name="Jehle J.A."/>
        </authorList>
    </citation>
    <scope>NUCLEOTIDE SEQUENCE</scope>
    <source>
        <strain evidence="8">CpGV-ALE</strain>
        <strain evidence="9">CpGV-JQ</strain>
        <strain evidence="10">CpGV-KS1</strain>
        <strain evidence="11">CpGV-KS2</strain>
        <strain evidence="12">CpGV-WW</strain>
        <strain evidence="14">CpGV-ZY</strain>
        <strain evidence="13">CpGV-ZY2</strain>
    </source>
</reference>
<gene>
    <name evidence="6" type="primary">orf84</name>
</gene>
<dbReference type="EMBL" id="KM217573">
    <property type="protein sequence ID" value="AIU36731.1"/>
    <property type="molecule type" value="Genomic_DNA"/>
</dbReference>
<evidence type="ECO:0000313" key="11">
    <source>
        <dbReference type="EMBL" id="QGY99789.1"/>
    </source>
</evidence>
<reference evidence="6" key="1">
    <citation type="journal article" date="2014" name="Proc. Natl. Acad. Sci. U.S.A.">
        <title>Baculovirus resistance in codling moth is virus isolate-dependent and the consequence of a mutation in viral gene pe38.</title>
        <authorList>
            <person name="Gebhardt M.M."/>
            <person name="Eberle K.E."/>
            <person name="Radtke P."/>
            <person name="Jehle J.A."/>
        </authorList>
    </citation>
    <scope>NUCLEOTIDE SEQUENCE</scope>
    <source>
        <strain evidence="6">CpGV-E2</strain>
        <strain evidence="3">CpGV-I07</strain>
        <strain evidence="5">CpGV-I12</strain>
        <strain evidence="4">CpGV-M</strain>
        <strain evidence="2">CpGV-S</strain>
    </source>
</reference>
<dbReference type="EMBL" id="MN696170">
    <property type="protein sequence ID" value="QGZ00073.1"/>
    <property type="molecule type" value="Genomic_DNA"/>
</dbReference>
<accession>A0A097P2C6</accession>
<proteinExistence type="predicted"/>
<organism evidence="6">
    <name type="scientific">Cydia pomonella granulosis virus</name>
    <name type="common">CpGV</name>
    <name type="synonym">Cydia pomonella granulovirus</name>
    <dbReference type="NCBI Taxonomy" id="28289"/>
    <lineage>
        <taxon>Viruses</taxon>
        <taxon>Viruses incertae sedis</taxon>
        <taxon>Naldaviricetes</taxon>
        <taxon>Lefavirales</taxon>
        <taxon>Baculoviridae</taxon>
        <taxon>Betabaculovirus</taxon>
        <taxon>Betabaculovirus cypomonellae</taxon>
    </lineage>
</organism>
<evidence type="ECO:0000313" key="9">
    <source>
        <dbReference type="EMBL" id="QGY99505.1"/>
    </source>
</evidence>
<dbReference type="RefSeq" id="NP_148868.1">
    <property type="nucleotide sequence ID" value="NC_002816.1"/>
</dbReference>
<dbReference type="OrthoDB" id="22006at10239"/>
<evidence type="ECO:0000313" key="12">
    <source>
        <dbReference type="EMBL" id="QGY99929.1"/>
    </source>
</evidence>
<dbReference type="EMBL" id="KM217574">
    <property type="protein sequence ID" value="AIU36867.1"/>
    <property type="molecule type" value="Genomic_DNA"/>
</dbReference>
<dbReference type="EMBL" id="KM217576">
    <property type="protein sequence ID" value="AIU37152.1"/>
    <property type="molecule type" value="Genomic_DNA"/>
</dbReference>
<evidence type="ECO:0000313" key="10">
    <source>
        <dbReference type="EMBL" id="QGY99647.1"/>
    </source>
</evidence>
<name>A0A097P2C6_GVCP</name>
<evidence type="ECO:0000313" key="8">
    <source>
        <dbReference type="EMBL" id="QGY99363.1"/>
    </source>
</evidence>
<evidence type="ECO:0000313" key="13">
    <source>
        <dbReference type="EMBL" id="QGZ00073.1"/>
    </source>
</evidence>
<dbReference type="EMBL" id="MN696168">
    <property type="protein sequence ID" value="QGY99789.1"/>
    <property type="molecule type" value="Genomic_DNA"/>
</dbReference>
<evidence type="ECO:0000313" key="6">
    <source>
        <dbReference type="EMBL" id="AIU37291.1"/>
    </source>
</evidence>
<sequence>MEDSLFNRNAPPPPPVSSNQNNEALLSALLMQGVGRHIKEDTSPGKKSVLAKLAPKTRSLKRMLNGIDEDNDHIIVRGADDAIDILEVVYGIVNSKFVIQEDANSMIVD</sequence>
<dbReference type="EMBL" id="MN696166">
    <property type="protein sequence ID" value="QGY99505.1"/>
    <property type="molecule type" value="Genomic_DNA"/>
</dbReference>
<dbReference type="EMBL" id="MN696167">
    <property type="protein sequence ID" value="QGY99647.1"/>
    <property type="molecule type" value="Genomic_DNA"/>
</dbReference>
<feature type="region of interest" description="Disordered" evidence="1">
    <location>
        <begin position="1"/>
        <end position="21"/>
    </location>
</feature>
<protein>
    <submittedName>
        <fullName evidence="6 7">p12</fullName>
    </submittedName>
</protein>
<dbReference type="EMBL" id="MN696171">
    <property type="protein sequence ID" value="QGZ00214.1"/>
    <property type="molecule type" value="Genomic_DNA"/>
</dbReference>
<evidence type="ECO:0000313" key="2">
    <source>
        <dbReference type="EMBL" id="AIU36731.1"/>
    </source>
</evidence>
<evidence type="ECO:0000313" key="7">
    <source>
        <dbReference type="EMBL" id="QDW81144.1"/>
    </source>
</evidence>
<dbReference type="EMBL" id="MN696165">
    <property type="protein sequence ID" value="QGY99363.1"/>
    <property type="molecule type" value="Genomic_DNA"/>
</dbReference>
<organismHost>
    <name type="scientific">Cydia pomonella</name>
    <name type="common">Codling moth</name>
    <dbReference type="NCBI Taxonomy" id="82600"/>
</organismHost>
<dbReference type="EMBL" id="MN075941">
    <property type="protein sequence ID" value="QDW81144.1"/>
    <property type="molecule type" value="Genomic_DNA"/>
</dbReference>
<evidence type="ECO:0000313" key="4">
    <source>
        <dbReference type="EMBL" id="AIU37010.1"/>
    </source>
</evidence>
<dbReference type="EMBL" id="MN696169">
    <property type="protein sequence ID" value="QGY99929.1"/>
    <property type="molecule type" value="Genomic_DNA"/>
</dbReference>
<dbReference type="InterPro" id="IPR009477">
    <property type="entry name" value="Baculo_Ac102"/>
</dbReference>
<dbReference type="KEGG" id="vg:921473"/>
<reference evidence="3" key="2">
    <citation type="submission" date="2014-07" db="EMBL/GenBank/DDBJ databases">
        <title>Comparative genomics of CpGV: Evolution of a crop protection agent.</title>
        <authorList>
            <person name="Radtke P.C."/>
            <person name="Jehle J.A."/>
        </authorList>
    </citation>
    <scope>NUCLEOTIDE SEQUENCE</scope>
    <source>
        <strain evidence="3">CpGV-I07</strain>
    </source>
</reference>
<dbReference type="EMBL" id="KM217577">
    <property type="protein sequence ID" value="AIU37291.1"/>
    <property type="molecule type" value="Genomic_DNA"/>
</dbReference>
<evidence type="ECO:0000313" key="3">
    <source>
        <dbReference type="EMBL" id="AIU36867.1"/>
    </source>
</evidence>
<reference evidence="7" key="4">
    <citation type="journal article" date="2019" name="Viruses">
        <title>Genome Analysis of A Novel South African Cydia pomonella granulovirus (CpGV-SA) with Resistance-Breaking Potential.</title>
        <authorList>
            <person name="Motsoeneng B."/>
            <person name="Jukes M.D."/>
            <person name="Knox C.M."/>
            <person name="Hill M.P."/>
            <person name="Moore S.D."/>
        </authorList>
    </citation>
    <scope>NUCLEOTIDE SEQUENCE</scope>
    <source>
        <strain evidence="7">CpGV-SA</strain>
    </source>
</reference>
<dbReference type="Pfam" id="PF06497">
    <property type="entry name" value="Baculo_Ac102"/>
    <property type="match status" value="1"/>
</dbReference>
<evidence type="ECO:0000313" key="14">
    <source>
        <dbReference type="EMBL" id="QGZ00214.1"/>
    </source>
</evidence>
<dbReference type="GeneID" id="921473"/>
<dbReference type="EMBL" id="KM217575">
    <property type="protein sequence ID" value="AIU37010.1"/>
    <property type="molecule type" value="Genomic_DNA"/>
</dbReference>
<evidence type="ECO:0000313" key="5">
    <source>
        <dbReference type="EMBL" id="AIU37152.1"/>
    </source>
</evidence>